<organism evidence="1 2">
    <name type="scientific">Aristaeella hokkaidonensis</name>
    <dbReference type="NCBI Taxonomy" id="3046382"/>
    <lineage>
        <taxon>Bacteria</taxon>
        <taxon>Bacillati</taxon>
        <taxon>Bacillota</taxon>
        <taxon>Clostridia</taxon>
        <taxon>Eubacteriales</taxon>
        <taxon>Aristaeellaceae</taxon>
        <taxon>Aristaeella</taxon>
    </lineage>
</organism>
<sequence>MNGDVTSSGTTTTDEYGHTILLVEDTKTHVEISKVDVVGGEELEGATIQIRRELAAGEEKAADKNYVEEDGKVYEVVEEWVSEKDKTHVVKGLLTETEYILREEVAPEGYTITSDTTFTIDVNGDVTSSGTTTTDEYGHTILLVEDTKTHVEISKVDVVGGEELEGATIQIRRELAAGEEKAADKNYVEEDGKVYEVVEEWVSEKDKTHVVKGLLTETEYILREEVAPEGYTITSDTTFTIDVNGDVTSSGTTTTDEYGHTILLVEDTKTHVEISKVDVVGGEELEGATIQIRRELAAGEEKAADKNYVEEDGKVYEVVEEWVSEKDKTHVVKGLLTETEYILREEVAPEGYTITSDTTFTIDVNGDVTSSGTTTTDEYGHTILLVEDTKTHVEISKVDVVGGEELEGATIQIRRELAAGEEKAADKNYVEEDGKVYEVVEEWVSEKDKTHVVKGLLTETEYILREEVAPEGYTITSDTTFTIDVNGDVTSSGTTTTDEYGHTILLVEDTKTHVEISKVDVVGGEELEGATIQIRENWPRVRRKRQTRTT</sequence>
<protein>
    <submittedName>
        <fullName evidence="1">Uncharacterized protein</fullName>
    </submittedName>
</protein>
<dbReference type="Proteomes" id="UP000682782">
    <property type="component" value="Chromosome"/>
</dbReference>
<evidence type="ECO:0000313" key="1">
    <source>
        <dbReference type="EMBL" id="QUC68540.1"/>
    </source>
</evidence>
<gene>
    <name evidence="1" type="ORF">JYE49_07620</name>
</gene>
<name>A0AC61MZ64_9FIRM</name>
<accession>A0AC61MZ64</accession>
<dbReference type="EMBL" id="CP068393">
    <property type="protein sequence ID" value="QUC68540.1"/>
    <property type="molecule type" value="Genomic_DNA"/>
</dbReference>
<proteinExistence type="predicted"/>
<evidence type="ECO:0000313" key="2">
    <source>
        <dbReference type="Proteomes" id="UP000682782"/>
    </source>
</evidence>
<keyword evidence="2" id="KW-1185">Reference proteome</keyword>
<reference evidence="1" key="1">
    <citation type="submission" date="2021-01" db="EMBL/GenBank/DDBJ databases">
        <title>Complete genome sequence of Clostridiales bacterium R-7.</title>
        <authorList>
            <person name="Mahoney-Kurpe S.C."/>
            <person name="Palevich N."/>
            <person name="Koike S."/>
            <person name="Moon C.D."/>
            <person name="Attwood G.T."/>
        </authorList>
    </citation>
    <scope>NUCLEOTIDE SEQUENCE</scope>
    <source>
        <strain evidence="1">R-7</strain>
    </source>
</reference>